<keyword evidence="4 10" id="KW-0812">Transmembrane</keyword>
<dbReference type="PROSITE" id="PS00756">
    <property type="entry name" value="SECY_2"/>
    <property type="match status" value="1"/>
</dbReference>
<keyword evidence="8 10" id="KW-0472">Membrane</keyword>
<dbReference type="InterPro" id="IPR030659">
    <property type="entry name" value="SecY_CS"/>
</dbReference>
<organism evidence="14 15">
    <name type="scientific">Thermoanaerobaculum aquaticum</name>
    <dbReference type="NCBI Taxonomy" id="1312852"/>
    <lineage>
        <taxon>Bacteria</taxon>
        <taxon>Pseudomonadati</taxon>
        <taxon>Acidobacteriota</taxon>
        <taxon>Thermoanaerobaculia</taxon>
        <taxon>Thermoanaerobaculales</taxon>
        <taxon>Thermoanaerobaculaceae</taxon>
        <taxon>Thermoanaerobaculum</taxon>
    </lineage>
</organism>
<evidence type="ECO:0000256" key="6">
    <source>
        <dbReference type="ARBA" id="ARBA00022989"/>
    </source>
</evidence>
<keyword evidence="10" id="KW-1003">Cell membrane</keyword>
<sequence length="460" mass="50620">MIESLRNIFAIPDLRKRVLFTFLLLAVYRLGSYIPVPGINPEALEEFTRQAQGTILGFLNLFSGGALGRMTVFALGIMPYISASIILQLLTVVWPYLEKLSKEGELGRKKITQWTRYGTVILSIIQGSGIAVFLEKTTAPGGAPLVPHPGWGFRFLTVLTLVTGTAFVMWLGEQITERGVGNGISLIIFAGIVVGLPRAILNTLEDIRTGAMSIFTAVIFIVFAFAVVAAIVLMERAQRRIPVQYAKRVVGRRIMGGQSTYLPLRLNTGGVIPVIFAASILSFPQTLSQLFQHPWVAAVSRALAYGEPLYNLFYVASIIFFCYFYTSIIFNPEDTADNLRKYGGFIPGVRAGQPTADFIDRVLTRITFVGAIYLALVAILPEILIVGFKVAPIPVIGPFLDSLLPRWFTEGLGVKFYFGGTSLLIVVGVAMDTVAQIEAQLVMRHYEGFVKGRRLRGRRG</sequence>
<dbReference type="RefSeq" id="WP_038046808.1">
    <property type="nucleotide sequence ID" value="NZ_JMFG01000005.1"/>
</dbReference>
<feature type="transmembrane region" description="Helical" evidence="10">
    <location>
        <begin position="212"/>
        <end position="234"/>
    </location>
</feature>
<comment type="similarity">
    <text evidence="2 10 13">Belongs to the SecY/SEC61-alpha family.</text>
</comment>
<evidence type="ECO:0000256" key="9">
    <source>
        <dbReference type="ARBA" id="ARBA00039733"/>
    </source>
</evidence>
<evidence type="ECO:0000256" key="3">
    <source>
        <dbReference type="ARBA" id="ARBA00022448"/>
    </source>
</evidence>
<protein>
    <recommendedName>
        <fullName evidence="9 10">Protein translocase subunit SecY</fullName>
    </recommendedName>
</protein>
<evidence type="ECO:0000256" key="5">
    <source>
        <dbReference type="ARBA" id="ARBA00022927"/>
    </source>
</evidence>
<evidence type="ECO:0000313" key="15">
    <source>
        <dbReference type="Proteomes" id="UP000027284"/>
    </source>
</evidence>
<dbReference type="HAMAP" id="MF_01465">
    <property type="entry name" value="SecY"/>
    <property type="match status" value="1"/>
</dbReference>
<feature type="transmembrane region" description="Helical" evidence="10">
    <location>
        <begin position="179"/>
        <end position="200"/>
    </location>
</feature>
<evidence type="ECO:0000313" key="14">
    <source>
        <dbReference type="EMBL" id="KDA54667.1"/>
    </source>
</evidence>
<keyword evidence="3 10" id="KW-0813">Transport</keyword>
<dbReference type="GO" id="GO:0065002">
    <property type="term" value="P:intracellular protein transmembrane transport"/>
    <property type="evidence" value="ECO:0007669"/>
    <property type="project" value="UniProtKB-UniRule"/>
</dbReference>
<gene>
    <name evidence="10" type="primary">secY</name>
    <name evidence="14" type="ORF">EG19_09580</name>
</gene>
<dbReference type="Gene3D" id="1.10.3370.10">
    <property type="entry name" value="SecY subunit domain"/>
    <property type="match status" value="1"/>
</dbReference>
<dbReference type="GO" id="GO:0043952">
    <property type="term" value="P:protein transport by the Sec complex"/>
    <property type="evidence" value="ECO:0007669"/>
    <property type="project" value="UniProtKB-UniRule"/>
</dbReference>
<comment type="caution">
    <text evidence="14">The sequence shown here is derived from an EMBL/GenBank/DDBJ whole genome shotgun (WGS) entry which is preliminary data.</text>
</comment>
<comment type="subcellular location">
    <subcellularLocation>
        <location evidence="10">Cell membrane</location>
        <topology evidence="10">Multi-pass membrane protein</topology>
    </subcellularLocation>
    <subcellularLocation>
        <location evidence="1 12">Membrane</location>
        <topology evidence="1 12">Multi-pass membrane protein</topology>
    </subcellularLocation>
</comment>
<feature type="transmembrane region" description="Helical" evidence="10">
    <location>
        <begin position="154"/>
        <end position="172"/>
    </location>
</feature>
<proteinExistence type="inferred from homology"/>
<dbReference type="Proteomes" id="UP000027284">
    <property type="component" value="Unassembled WGS sequence"/>
</dbReference>
<dbReference type="InterPro" id="IPR026593">
    <property type="entry name" value="SecY"/>
</dbReference>
<comment type="subunit">
    <text evidence="10">Component of the Sec protein translocase complex. Heterotrimer consisting of SecY, SecE and SecG subunits. The heterotrimers can form oligomers, although 1 heterotrimer is thought to be able to translocate proteins. Interacts with the ribosome. Interacts with SecDF, and other proteins may be involved. Interacts with SecA.</text>
</comment>
<dbReference type="SUPFAM" id="SSF103491">
    <property type="entry name" value="Preprotein translocase SecY subunit"/>
    <property type="match status" value="1"/>
</dbReference>
<dbReference type="InterPro" id="IPR002208">
    <property type="entry name" value="SecY/SEC61-alpha"/>
</dbReference>
<dbReference type="GO" id="GO:0006605">
    <property type="term" value="P:protein targeting"/>
    <property type="evidence" value="ECO:0007669"/>
    <property type="project" value="UniProtKB-UniRule"/>
</dbReference>
<comment type="function">
    <text evidence="10 11">The central subunit of the protein translocation channel SecYEG. Consists of two halves formed by TMs 1-5 and 6-10. These two domains form a lateral gate at the front which open onto the bilayer between TMs 2 and 7, and are clamped together by SecE at the back. The channel is closed by both a pore ring composed of hydrophobic SecY resides and a short helix (helix 2A) on the extracellular side of the membrane which forms a plug. The plug probably moves laterally to allow the channel to open. The ring and the pore may move independently.</text>
</comment>
<dbReference type="NCBIfam" id="TIGR00967">
    <property type="entry name" value="3a0501s007"/>
    <property type="match status" value="1"/>
</dbReference>
<evidence type="ECO:0000256" key="13">
    <source>
        <dbReference type="RuleBase" id="RU004349"/>
    </source>
</evidence>
<keyword evidence="5 10" id="KW-0653">Protein transport</keyword>
<name>A0A062XPX7_9BACT</name>
<dbReference type="GO" id="GO:0005886">
    <property type="term" value="C:plasma membrane"/>
    <property type="evidence" value="ECO:0007669"/>
    <property type="project" value="UniProtKB-SubCell"/>
</dbReference>
<evidence type="ECO:0000256" key="2">
    <source>
        <dbReference type="ARBA" id="ARBA00005751"/>
    </source>
</evidence>
<dbReference type="PRINTS" id="PR00303">
    <property type="entry name" value="SECYTRNLCASE"/>
</dbReference>
<dbReference type="InterPro" id="IPR023201">
    <property type="entry name" value="SecY_dom_sf"/>
</dbReference>
<feature type="transmembrane region" description="Helical" evidence="10">
    <location>
        <begin position="117"/>
        <end position="134"/>
    </location>
</feature>
<feature type="transmembrane region" description="Helical" evidence="10">
    <location>
        <begin position="312"/>
        <end position="331"/>
    </location>
</feature>
<dbReference type="PANTHER" id="PTHR10906">
    <property type="entry name" value="SECY/SEC61-ALPHA FAMILY MEMBER"/>
    <property type="match status" value="1"/>
</dbReference>
<feature type="transmembrane region" description="Helical" evidence="10">
    <location>
        <begin position="371"/>
        <end position="396"/>
    </location>
</feature>
<keyword evidence="7 10" id="KW-0811">Translocation</keyword>
<dbReference type="FunFam" id="1.10.3370.10:FF:000001">
    <property type="entry name" value="Preprotein translocase subunit SecY"/>
    <property type="match status" value="1"/>
</dbReference>
<dbReference type="PIRSF" id="PIRSF004557">
    <property type="entry name" value="SecY"/>
    <property type="match status" value="1"/>
</dbReference>
<evidence type="ECO:0000256" key="7">
    <source>
        <dbReference type="ARBA" id="ARBA00023010"/>
    </source>
</evidence>
<evidence type="ECO:0000256" key="1">
    <source>
        <dbReference type="ARBA" id="ARBA00004141"/>
    </source>
</evidence>
<feature type="transmembrane region" description="Helical" evidence="10">
    <location>
        <begin position="77"/>
        <end position="97"/>
    </location>
</feature>
<evidence type="ECO:0000256" key="8">
    <source>
        <dbReference type="ARBA" id="ARBA00023136"/>
    </source>
</evidence>
<keyword evidence="15" id="KW-1185">Reference proteome</keyword>
<dbReference type="EMBL" id="JMFG01000005">
    <property type="protein sequence ID" value="KDA54667.1"/>
    <property type="molecule type" value="Genomic_DNA"/>
</dbReference>
<feature type="transmembrane region" description="Helical" evidence="10">
    <location>
        <begin position="416"/>
        <end position="435"/>
    </location>
</feature>
<feature type="transmembrane region" description="Helical" evidence="10">
    <location>
        <begin position="262"/>
        <end position="283"/>
    </location>
</feature>
<dbReference type="Pfam" id="PF00344">
    <property type="entry name" value="SecY"/>
    <property type="match status" value="1"/>
</dbReference>
<dbReference type="OrthoDB" id="9809248at2"/>
<evidence type="ECO:0000256" key="11">
    <source>
        <dbReference type="RuleBase" id="RU000537"/>
    </source>
</evidence>
<dbReference type="AlphaFoldDB" id="A0A062XPX7"/>
<evidence type="ECO:0000256" key="10">
    <source>
        <dbReference type="HAMAP-Rule" id="MF_01465"/>
    </source>
</evidence>
<evidence type="ECO:0000256" key="12">
    <source>
        <dbReference type="RuleBase" id="RU003484"/>
    </source>
</evidence>
<feature type="transmembrane region" description="Helical" evidence="10">
    <location>
        <begin position="18"/>
        <end position="36"/>
    </location>
</feature>
<accession>A0A062XPX7</accession>
<dbReference type="PROSITE" id="PS00755">
    <property type="entry name" value="SECY_1"/>
    <property type="match status" value="1"/>
</dbReference>
<dbReference type="STRING" id="1312852.EG19_09580"/>
<reference evidence="14 15" key="1">
    <citation type="submission" date="2014-04" db="EMBL/GenBank/DDBJ databases">
        <title>The Genome Sequence of Thermoanaerobaculum aquaticum MP-01, The First Cultivated Group 23 Acidobacterium.</title>
        <authorList>
            <person name="Stamps B.W."/>
            <person name="Losey N.A."/>
            <person name="Lawson P.A."/>
            <person name="Stevenson B.S."/>
        </authorList>
    </citation>
    <scope>NUCLEOTIDE SEQUENCE [LARGE SCALE GENOMIC DNA]</scope>
    <source>
        <strain evidence="14 15">MP-01</strain>
    </source>
</reference>
<evidence type="ECO:0000256" key="4">
    <source>
        <dbReference type="ARBA" id="ARBA00022692"/>
    </source>
</evidence>
<keyword evidence="6 10" id="KW-1133">Transmembrane helix</keyword>